<dbReference type="PROSITE" id="PS51077">
    <property type="entry name" value="HTH_ICLR"/>
    <property type="match status" value="1"/>
</dbReference>
<evidence type="ECO:0000313" key="6">
    <source>
        <dbReference type="EMBL" id="GGW87662.1"/>
    </source>
</evidence>
<dbReference type="InterPro" id="IPR036388">
    <property type="entry name" value="WH-like_DNA-bd_sf"/>
</dbReference>
<reference evidence="6" key="2">
    <citation type="submission" date="2020-09" db="EMBL/GenBank/DDBJ databases">
        <authorList>
            <person name="Sun Q."/>
            <person name="Kim S."/>
        </authorList>
    </citation>
    <scope>NUCLEOTIDE SEQUENCE</scope>
    <source>
        <strain evidence="6">KCTC 23732</strain>
    </source>
</reference>
<dbReference type="GO" id="GO:0003700">
    <property type="term" value="F:DNA-binding transcription factor activity"/>
    <property type="evidence" value="ECO:0007669"/>
    <property type="project" value="TreeGrafter"/>
</dbReference>
<evidence type="ECO:0000259" key="4">
    <source>
        <dbReference type="PROSITE" id="PS51077"/>
    </source>
</evidence>
<evidence type="ECO:0000259" key="5">
    <source>
        <dbReference type="PROSITE" id="PS51078"/>
    </source>
</evidence>
<dbReference type="GO" id="GO:0003677">
    <property type="term" value="F:DNA binding"/>
    <property type="evidence" value="ECO:0007669"/>
    <property type="project" value="UniProtKB-KW"/>
</dbReference>
<comment type="caution">
    <text evidence="6">The sequence shown here is derived from an EMBL/GenBank/DDBJ whole genome shotgun (WGS) entry which is preliminary data.</text>
</comment>
<evidence type="ECO:0000256" key="1">
    <source>
        <dbReference type="ARBA" id="ARBA00023015"/>
    </source>
</evidence>
<keyword evidence="2" id="KW-0238">DNA-binding</keyword>
<dbReference type="RefSeq" id="WP_189385068.1">
    <property type="nucleotide sequence ID" value="NZ_BAABFY010000006.1"/>
</dbReference>
<dbReference type="EMBL" id="BMYS01000011">
    <property type="protein sequence ID" value="GGW87662.1"/>
    <property type="molecule type" value="Genomic_DNA"/>
</dbReference>
<keyword evidence="1" id="KW-0805">Transcription regulation</keyword>
<organism evidence="6 7">
    <name type="scientific">Advenella faeciporci</name>
    <dbReference type="NCBI Taxonomy" id="797535"/>
    <lineage>
        <taxon>Bacteria</taxon>
        <taxon>Pseudomonadati</taxon>
        <taxon>Pseudomonadota</taxon>
        <taxon>Betaproteobacteria</taxon>
        <taxon>Burkholderiales</taxon>
        <taxon>Alcaligenaceae</taxon>
    </lineage>
</organism>
<dbReference type="GO" id="GO:0045892">
    <property type="term" value="P:negative regulation of DNA-templated transcription"/>
    <property type="evidence" value="ECO:0007669"/>
    <property type="project" value="TreeGrafter"/>
</dbReference>
<sequence length="251" mass="28377">MSEKSPSSLVRMLMVLDFFTEAKPIWSVEDIARKLEVSIPTCYRYMKMLVESGWLTHQSESCYTFGPRILVMDYYVRQSDPVLCASAPLMQELVAKTGFECVLSAFYGDQVLDSHHEKSNGKTFLSYGRGMPRPLFQGGAPKVILAHLPTRKLRKIYDGHAEELKKSGMPEDWNGFRAYYQGIKKQGFYYSAGELESHLGALSVPIEKQGQPGVWGAMSLVAELSRFEVVDFLKMKEMLEGATRSISYNLV</sequence>
<feature type="domain" description="IclR-ED" evidence="5">
    <location>
        <begin position="68"/>
        <end position="251"/>
    </location>
</feature>
<dbReference type="PANTHER" id="PTHR30136:SF24">
    <property type="entry name" value="HTH-TYPE TRANSCRIPTIONAL REPRESSOR ALLR"/>
    <property type="match status" value="1"/>
</dbReference>
<evidence type="ECO:0000313" key="7">
    <source>
        <dbReference type="Proteomes" id="UP000608345"/>
    </source>
</evidence>
<feature type="domain" description="HTH iclR-type" evidence="4">
    <location>
        <begin position="6"/>
        <end position="67"/>
    </location>
</feature>
<dbReference type="Pfam" id="PF01614">
    <property type="entry name" value="IclR_C"/>
    <property type="match status" value="1"/>
</dbReference>
<name>A0A918MZ33_9BURK</name>
<dbReference type="InterPro" id="IPR029016">
    <property type="entry name" value="GAF-like_dom_sf"/>
</dbReference>
<dbReference type="PANTHER" id="PTHR30136">
    <property type="entry name" value="HELIX-TURN-HELIX TRANSCRIPTIONAL REGULATOR, ICLR FAMILY"/>
    <property type="match status" value="1"/>
</dbReference>
<dbReference type="SUPFAM" id="SSF55781">
    <property type="entry name" value="GAF domain-like"/>
    <property type="match status" value="1"/>
</dbReference>
<gene>
    <name evidence="6" type="primary">pcaU</name>
    <name evidence="6" type="ORF">GCM10011450_16970</name>
</gene>
<dbReference type="InterPro" id="IPR050707">
    <property type="entry name" value="HTH_MetabolicPath_Reg"/>
</dbReference>
<keyword evidence="3" id="KW-0804">Transcription</keyword>
<accession>A0A918MZ33</accession>
<evidence type="ECO:0000256" key="3">
    <source>
        <dbReference type="ARBA" id="ARBA00023163"/>
    </source>
</evidence>
<dbReference type="InterPro" id="IPR014757">
    <property type="entry name" value="Tscrpt_reg_IclR_C"/>
</dbReference>
<proteinExistence type="predicted"/>
<dbReference type="SMART" id="SM00346">
    <property type="entry name" value="HTH_ICLR"/>
    <property type="match status" value="1"/>
</dbReference>
<dbReference type="Gene3D" id="1.10.10.10">
    <property type="entry name" value="Winged helix-like DNA-binding domain superfamily/Winged helix DNA-binding domain"/>
    <property type="match status" value="1"/>
</dbReference>
<dbReference type="InterPro" id="IPR005471">
    <property type="entry name" value="Tscrpt_reg_IclR_N"/>
</dbReference>
<dbReference type="InterPro" id="IPR036390">
    <property type="entry name" value="WH_DNA-bd_sf"/>
</dbReference>
<keyword evidence="7" id="KW-1185">Reference proteome</keyword>
<dbReference type="SUPFAM" id="SSF46785">
    <property type="entry name" value="Winged helix' DNA-binding domain"/>
    <property type="match status" value="1"/>
</dbReference>
<protein>
    <submittedName>
        <fullName evidence="6">IclR family transcriptional regulator</fullName>
    </submittedName>
</protein>
<dbReference type="AlphaFoldDB" id="A0A918MZ33"/>
<dbReference type="PROSITE" id="PS51078">
    <property type="entry name" value="ICLR_ED"/>
    <property type="match status" value="1"/>
</dbReference>
<dbReference type="Pfam" id="PF09339">
    <property type="entry name" value="HTH_IclR"/>
    <property type="match status" value="1"/>
</dbReference>
<evidence type="ECO:0000256" key="2">
    <source>
        <dbReference type="ARBA" id="ARBA00023125"/>
    </source>
</evidence>
<dbReference type="Proteomes" id="UP000608345">
    <property type="component" value="Unassembled WGS sequence"/>
</dbReference>
<dbReference type="Gene3D" id="3.30.450.40">
    <property type="match status" value="1"/>
</dbReference>
<reference evidence="6" key="1">
    <citation type="journal article" date="2014" name="Int. J. Syst. Evol. Microbiol.">
        <title>Complete genome sequence of Corynebacterium casei LMG S-19264T (=DSM 44701T), isolated from a smear-ripened cheese.</title>
        <authorList>
            <consortium name="US DOE Joint Genome Institute (JGI-PGF)"/>
            <person name="Walter F."/>
            <person name="Albersmeier A."/>
            <person name="Kalinowski J."/>
            <person name="Ruckert C."/>
        </authorList>
    </citation>
    <scope>NUCLEOTIDE SEQUENCE</scope>
    <source>
        <strain evidence="6">KCTC 23732</strain>
    </source>
</reference>